<dbReference type="EMBL" id="GU071094">
    <property type="protein sequence ID" value="ADO97278.1"/>
    <property type="molecule type" value="Genomic_DNA"/>
</dbReference>
<dbReference type="RefSeq" id="YP_004322963.1">
    <property type="nucleotide sequence ID" value="NC_015282.1"/>
</dbReference>
<protein>
    <submittedName>
        <fullName evidence="1">Uncharacterized protein</fullName>
    </submittedName>
</protein>
<evidence type="ECO:0000313" key="1">
    <source>
        <dbReference type="EMBL" id="ADO97278.1"/>
    </source>
</evidence>
<keyword evidence="2" id="KW-1185">Reference proteome</keyword>
<dbReference type="Proteomes" id="UP000006523">
    <property type="component" value="Segment"/>
</dbReference>
<proteinExistence type="predicted"/>
<organism evidence="1 2">
    <name type="scientific">Synechococcus phage S-SM1</name>
    <dbReference type="NCBI Taxonomy" id="444859"/>
    <lineage>
        <taxon>Viruses</taxon>
        <taxon>Duplodnaviria</taxon>
        <taxon>Heunggongvirae</taxon>
        <taxon>Uroviricota</taxon>
        <taxon>Caudoviricetes</taxon>
        <taxon>Pantevenvirales</taxon>
        <taxon>Kyanoviridae</taxon>
        <taxon>Thetisvirus</taxon>
        <taxon>Thetisvirus ssm1</taxon>
    </lineage>
</organism>
<name>E3SI79_9CAUD</name>
<dbReference type="GeneID" id="10327556"/>
<reference evidence="1 2" key="1">
    <citation type="journal article" date="2010" name="Environ. Microbiol.">
        <title>Genomic analysis of oceanic cyanobacterial myoviruses compared with T4-like myoviruses from diverse hosts and environments.</title>
        <authorList>
            <person name="Sullivan M.B."/>
            <person name="Huang K.H."/>
            <person name="Ignacio-Espinoza J.C."/>
            <person name="Berlin A.M."/>
            <person name="Kelly L."/>
            <person name="Weigele P.R."/>
            <person name="DeFrancesco A.S."/>
            <person name="Kern S.E."/>
            <person name="Thompson L.R."/>
            <person name="Young S."/>
            <person name="Yandava C."/>
            <person name="Fu R."/>
            <person name="Krastins B."/>
            <person name="Chase M."/>
            <person name="Sarracino D."/>
            <person name="Osburne M.S."/>
            <person name="Henn M.R."/>
            <person name="Chisholm S.W."/>
        </authorList>
    </citation>
    <scope>NUCLEOTIDE SEQUENCE [LARGE SCALE GENOMIC DNA]</scope>
    <source>
        <strain evidence="1">6501-1</strain>
    </source>
</reference>
<evidence type="ECO:0000313" key="2">
    <source>
        <dbReference type="Proteomes" id="UP000006523"/>
    </source>
</evidence>
<gene>
    <name evidence="1" type="ORF">SSM1_072</name>
</gene>
<dbReference type="KEGG" id="vg:10327556"/>
<sequence>MIDFSRCELHRFARLLSTLTGNTDPTEYFDLGRIIEFAWQEYSDNQLTRINEQGKDLIDANGFSYESKVITFRNKAQNAVRNVIVANGYGTPSLDRFAPADYYLFTDYKKGKIAWVNGDQLYGLKIYGSTIVANANPRPDQFLDLPLITSTQRNFFEDKHNFTMRYISEM</sequence>
<accession>E3SI79</accession>